<comment type="catalytic activity">
    <reaction evidence="5">
        <text>a 1,2-diacyl-sn-glycero-3-phospho-(1D-myo-inositol) + ATP = a 1,2-diacyl-sn-glycero-3-phospho-(1D-myo-inositol 4-phosphate) + ADP + H(+)</text>
        <dbReference type="Rhea" id="RHEA:19877"/>
        <dbReference type="ChEBI" id="CHEBI:15378"/>
        <dbReference type="ChEBI" id="CHEBI:30616"/>
        <dbReference type="ChEBI" id="CHEBI:57880"/>
        <dbReference type="ChEBI" id="CHEBI:58178"/>
        <dbReference type="ChEBI" id="CHEBI:456216"/>
        <dbReference type="EC" id="2.7.1.67"/>
    </reaction>
</comment>
<dbReference type="GO" id="GO:0004430">
    <property type="term" value="F:1-phosphatidylinositol 4-kinase activity"/>
    <property type="evidence" value="ECO:0007669"/>
    <property type="project" value="UniProtKB-UniRule"/>
</dbReference>
<evidence type="ECO:0000256" key="3">
    <source>
        <dbReference type="ARBA" id="ARBA00022777"/>
    </source>
</evidence>
<dbReference type="GO" id="GO:0005765">
    <property type="term" value="C:lysosomal membrane"/>
    <property type="evidence" value="ECO:0007669"/>
    <property type="project" value="TreeGrafter"/>
</dbReference>
<evidence type="ECO:0000313" key="7">
    <source>
        <dbReference type="Proteomes" id="UP000036681"/>
    </source>
</evidence>
<proteinExistence type="inferred from homology"/>
<dbReference type="GO" id="GO:0005802">
    <property type="term" value="C:trans-Golgi network"/>
    <property type="evidence" value="ECO:0007669"/>
    <property type="project" value="TreeGrafter"/>
</dbReference>
<protein>
    <recommendedName>
        <fullName evidence="5">Phosphatidylinositol 4-kinase type 2</fullName>
        <ecNumber evidence="5">2.7.1.67</ecNumber>
    </recommendedName>
</protein>
<evidence type="ECO:0000256" key="1">
    <source>
        <dbReference type="ARBA" id="ARBA00022679"/>
    </source>
</evidence>
<dbReference type="EC" id="2.7.1.67" evidence="5"/>
<evidence type="ECO:0000256" key="2">
    <source>
        <dbReference type="ARBA" id="ARBA00022741"/>
    </source>
</evidence>
<accession>A0A0M3HWR1</accession>
<feature type="compositionally biased region" description="Acidic residues" evidence="6">
    <location>
        <begin position="75"/>
        <end position="85"/>
    </location>
</feature>
<dbReference type="InterPro" id="IPR039756">
    <property type="entry name" value="Lsb6/PI4K2"/>
</dbReference>
<reference evidence="8" key="1">
    <citation type="submission" date="2017-02" db="UniProtKB">
        <authorList>
            <consortium name="WormBaseParasite"/>
        </authorList>
    </citation>
    <scope>IDENTIFICATION</scope>
</reference>
<comment type="subcellular location">
    <subcellularLocation>
        <location evidence="5">Membrane</location>
        <topology evidence="5">Peripheral membrane protein</topology>
    </subcellularLocation>
</comment>
<keyword evidence="2 5" id="KW-0547">Nucleotide-binding</keyword>
<dbReference type="Proteomes" id="UP000036681">
    <property type="component" value="Unplaced"/>
</dbReference>
<dbReference type="GO" id="GO:0046854">
    <property type="term" value="P:phosphatidylinositol phosphate biosynthetic process"/>
    <property type="evidence" value="ECO:0007669"/>
    <property type="project" value="UniProtKB-UniRule"/>
</dbReference>
<dbReference type="PANTHER" id="PTHR12865">
    <property type="entry name" value="PHOSPHATIDYLINOSITOL 4-KINASE TYPE-II"/>
    <property type="match status" value="1"/>
</dbReference>
<sequence length="276" mass="30383">MSVKYATANTGFLLPGERFTESAPSSFSHRMDVQSSLYSQPNASDTMKTNGKFSCGEVKPLDGDCSSPKKCEQESGSDDDDDVDVSDQLSSSKGCNASKRQTKKDAKKGRSLERTPLLSGRSQSTNTADGGGSSIAAPGRASSSDDDDVAEICKFLIIQRITLPLVEVAEKYGSFWNDEFTRVIAEAEHAIRKGVFPERIAQGSSGSYFVRNCQGVKDPSENFLKEKIGVFKPKNEEPYGQLNPKWVKWIHRIFFPCCFGRSCLLPNQVSFYLIIL</sequence>
<keyword evidence="5" id="KW-0472">Membrane</keyword>
<keyword evidence="3 5" id="KW-0418">Kinase</keyword>
<evidence type="ECO:0000256" key="4">
    <source>
        <dbReference type="ARBA" id="ARBA00022840"/>
    </source>
</evidence>
<dbReference type="GO" id="GO:0005886">
    <property type="term" value="C:plasma membrane"/>
    <property type="evidence" value="ECO:0007669"/>
    <property type="project" value="TreeGrafter"/>
</dbReference>
<evidence type="ECO:0000256" key="5">
    <source>
        <dbReference type="RuleBase" id="RU367084"/>
    </source>
</evidence>
<organism evidence="7 8">
    <name type="scientific">Ascaris lumbricoides</name>
    <name type="common">Giant roundworm</name>
    <dbReference type="NCBI Taxonomy" id="6252"/>
    <lineage>
        <taxon>Eukaryota</taxon>
        <taxon>Metazoa</taxon>
        <taxon>Ecdysozoa</taxon>
        <taxon>Nematoda</taxon>
        <taxon>Chromadorea</taxon>
        <taxon>Rhabditida</taxon>
        <taxon>Spirurina</taxon>
        <taxon>Ascaridomorpha</taxon>
        <taxon>Ascaridoidea</taxon>
        <taxon>Ascarididae</taxon>
        <taxon>Ascaris</taxon>
    </lineage>
</organism>
<dbReference type="GO" id="GO:0007030">
    <property type="term" value="P:Golgi organization"/>
    <property type="evidence" value="ECO:0007669"/>
    <property type="project" value="TreeGrafter"/>
</dbReference>
<dbReference type="AlphaFoldDB" id="A0A0M3HWR1"/>
<keyword evidence="7" id="KW-1185">Reference proteome</keyword>
<name>A0A0M3HWR1_ASCLU</name>
<dbReference type="GO" id="GO:0005768">
    <property type="term" value="C:endosome"/>
    <property type="evidence" value="ECO:0007669"/>
    <property type="project" value="TreeGrafter"/>
</dbReference>
<comment type="similarity">
    <text evidence="5">Belongs to the PI3/PI4-kinase family. Type II PI4K subfamily.</text>
</comment>
<feature type="region of interest" description="Disordered" evidence="6">
    <location>
        <begin position="1"/>
        <end position="145"/>
    </location>
</feature>
<keyword evidence="4 5" id="KW-0067">ATP-binding</keyword>
<dbReference type="GO" id="GO:0007032">
    <property type="term" value="P:endosome organization"/>
    <property type="evidence" value="ECO:0007669"/>
    <property type="project" value="TreeGrafter"/>
</dbReference>
<evidence type="ECO:0000256" key="6">
    <source>
        <dbReference type="SAM" id="MobiDB-lite"/>
    </source>
</evidence>
<dbReference type="WBParaSite" id="ALUE_0000762401-mRNA-1">
    <property type="protein sequence ID" value="ALUE_0000762401-mRNA-1"/>
    <property type="gene ID" value="ALUE_0000762401"/>
</dbReference>
<evidence type="ECO:0000313" key="8">
    <source>
        <dbReference type="WBParaSite" id="ALUE_0000762401-mRNA-1"/>
    </source>
</evidence>
<dbReference type="GO" id="GO:0005524">
    <property type="term" value="F:ATP binding"/>
    <property type="evidence" value="ECO:0007669"/>
    <property type="project" value="UniProtKB-UniRule"/>
</dbReference>
<feature type="compositionally biased region" description="Polar residues" evidence="6">
    <location>
        <begin position="22"/>
        <end position="52"/>
    </location>
</feature>
<keyword evidence="1 5" id="KW-0808">Transferase</keyword>
<dbReference type="PANTHER" id="PTHR12865:SF1">
    <property type="entry name" value="PHOSPHATIDYLINOSITOL 4-KINASE TYPE 2"/>
    <property type="match status" value="1"/>
</dbReference>
<feature type="compositionally biased region" description="Basic and acidic residues" evidence="6">
    <location>
        <begin position="59"/>
        <end position="73"/>
    </location>
</feature>